<dbReference type="GO" id="GO:0016593">
    <property type="term" value="C:Cdc73/Paf1 complex"/>
    <property type="evidence" value="ECO:0007669"/>
    <property type="project" value="TreeGrafter"/>
</dbReference>
<evidence type="ECO:0000313" key="4">
    <source>
        <dbReference type="EMBL" id="GFS11417.1"/>
    </source>
</evidence>
<accession>A0AAV4IMD6</accession>
<dbReference type="GO" id="GO:0006368">
    <property type="term" value="P:transcription elongation by RNA polymerase II"/>
    <property type="evidence" value="ECO:0007669"/>
    <property type="project" value="TreeGrafter"/>
</dbReference>
<keyword evidence="1" id="KW-0677">Repeat</keyword>
<dbReference type="EMBL" id="BMAT01013375">
    <property type="protein sequence ID" value="GFS11417.1"/>
    <property type="molecule type" value="Genomic_DNA"/>
</dbReference>
<dbReference type="GO" id="GO:0000993">
    <property type="term" value="F:RNA polymerase II complex binding"/>
    <property type="evidence" value="ECO:0007669"/>
    <property type="project" value="TreeGrafter"/>
</dbReference>
<keyword evidence="2" id="KW-0802">TPR repeat</keyword>
<dbReference type="PANTHER" id="PTHR14027:SF2">
    <property type="entry name" value="RNA POLYMERASE-ASSOCIATED PROTEIN CTR9 HOMOLOG"/>
    <property type="match status" value="1"/>
</dbReference>
<comment type="caution">
    <text evidence="4">The sequence shown here is derived from an EMBL/GenBank/DDBJ whole genome shotgun (WGS) entry which is preliminary data.</text>
</comment>
<organism evidence="4 5">
    <name type="scientific">Elysia marginata</name>
    <dbReference type="NCBI Taxonomy" id="1093978"/>
    <lineage>
        <taxon>Eukaryota</taxon>
        <taxon>Metazoa</taxon>
        <taxon>Spiralia</taxon>
        <taxon>Lophotrochozoa</taxon>
        <taxon>Mollusca</taxon>
        <taxon>Gastropoda</taxon>
        <taxon>Heterobranchia</taxon>
        <taxon>Euthyneura</taxon>
        <taxon>Panpulmonata</taxon>
        <taxon>Sacoglossa</taxon>
        <taxon>Placobranchoidea</taxon>
        <taxon>Plakobranchidae</taxon>
        <taxon>Elysia</taxon>
    </lineage>
</organism>
<evidence type="ECO:0000313" key="5">
    <source>
        <dbReference type="Proteomes" id="UP000762676"/>
    </source>
</evidence>
<evidence type="ECO:0000256" key="2">
    <source>
        <dbReference type="ARBA" id="ARBA00022803"/>
    </source>
</evidence>
<name>A0AAV4IMD6_9GAST</name>
<dbReference type="Proteomes" id="UP000762676">
    <property type="component" value="Unassembled WGS sequence"/>
</dbReference>
<dbReference type="GO" id="GO:0006355">
    <property type="term" value="P:regulation of DNA-templated transcription"/>
    <property type="evidence" value="ECO:0007669"/>
    <property type="project" value="InterPro"/>
</dbReference>
<keyword evidence="5" id="KW-1185">Reference proteome</keyword>
<reference evidence="4 5" key="1">
    <citation type="journal article" date="2021" name="Elife">
        <title>Chloroplast acquisition without the gene transfer in kleptoplastic sea slugs, Plakobranchus ocellatus.</title>
        <authorList>
            <person name="Maeda T."/>
            <person name="Takahashi S."/>
            <person name="Yoshida T."/>
            <person name="Shimamura S."/>
            <person name="Takaki Y."/>
            <person name="Nagai Y."/>
            <person name="Toyoda A."/>
            <person name="Suzuki Y."/>
            <person name="Arimoto A."/>
            <person name="Ishii H."/>
            <person name="Satoh N."/>
            <person name="Nishiyama T."/>
            <person name="Hasebe M."/>
            <person name="Maruyama T."/>
            <person name="Minagawa J."/>
            <person name="Obokata J."/>
            <person name="Shigenobu S."/>
        </authorList>
    </citation>
    <scope>NUCLEOTIDE SEQUENCE [LARGE SCALE GENOMIC DNA]</scope>
</reference>
<protein>
    <submittedName>
        <fullName evidence="4">RNA polymerase-associated protein CTR9 homolog</fullName>
    </submittedName>
</protein>
<feature type="region of interest" description="Disordered" evidence="3">
    <location>
        <begin position="98"/>
        <end position="125"/>
    </location>
</feature>
<proteinExistence type="predicted"/>
<gene>
    <name evidence="4" type="ORF">ElyMa_006671200</name>
</gene>
<evidence type="ECO:0000256" key="1">
    <source>
        <dbReference type="ARBA" id="ARBA00022737"/>
    </source>
</evidence>
<dbReference type="AlphaFoldDB" id="A0AAV4IMD6"/>
<sequence length="125" mass="14616">MLLTNCQARHVSPNDSVLLYNIALVQQKLATMILKDEKSNLKKVLIAVRDLELAHRYFTYLSQHGDRMKFDLAQAAAEAQQCSDLLSQAQYHVSRARKIDEEEKEIRRRQEEEMEAIKEKQRNET</sequence>
<dbReference type="InterPro" id="IPR031101">
    <property type="entry name" value="Ctr9"/>
</dbReference>
<evidence type="ECO:0000256" key="3">
    <source>
        <dbReference type="SAM" id="MobiDB-lite"/>
    </source>
</evidence>
<dbReference type="PANTHER" id="PTHR14027">
    <property type="entry name" value="RNA POLYMERASE-ASSOCIATED PROTEIN CTR9"/>
    <property type="match status" value="1"/>
</dbReference>
<feature type="non-terminal residue" evidence="4">
    <location>
        <position position="125"/>
    </location>
</feature>